<comment type="caution">
    <text evidence="5">The sequence shown here is derived from an EMBL/GenBank/DDBJ whole genome shotgun (WGS) entry which is preliminary data.</text>
</comment>
<feature type="binding site" evidence="3">
    <location>
        <position position="164"/>
    </location>
    <ligand>
        <name>ATP</name>
        <dbReference type="ChEBI" id="CHEBI:30616"/>
    </ligand>
</feature>
<feature type="binding site" evidence="2">
    <location>
        <position position="31"/>
    </location>
    <ligand>
        <name>Zn(2+)</name>
        <dbReference type="ChEBI" id="CHEBI:29105"/>
        <label>1</label>
    </ligand>
</feature>
<feature type="binding site" evidence="3">
    <location>
        <begin position="59"/>
        <end position="61"/>
    </location>
    <ligand>
        <name>ATP</name>
        <dbReference type="ChEBI" id="CHEBI:30616"/>
    </ligand>
</feature>
<dbReference type="GO" id="GO:0002143">
    <property type="term" value="P:tRNA wobble position uridine thiolation"/>
    <property type="evidence" value="ECO:0007669"/>
    <property type="project" value="TreeGrafter"/>
</dbReference>
<reference evidence="5" key="1">
    <citation type="journal article" date="2020" name="mSystems">
        <title>Genome- and Community-Level Interaction Insights into Carbon Utilization and Element Cycling Functions of Hydrothermarchaeota in Hydrothermal Sediment.</title>
        <authorList>
            <person name="Zhou Z."/>
            <person name="Liu Y."/>
            <person name="Xu W."/>
            <person name="Pan J."/>
            <person name="Luo Z.H."/>
            <person name="Li M."/>
        </authorList>
    </citation>
    <scope>NUCLEOTIDE SEQUENCE [LARGE SCALE GENOMIC DNA]</scope>
    <source>
        <strain evidence="5">SpSt-788</strain>
    </source>
</reference>
<feature type="binding site" evidence="2">
    <location>
        <position position="28"/>
    </location>
    <ligand>
        <name>Zn(2+)</name>
        <dbReference type="ChEBI" id="CHEBI:29105"/>
        <label>1</label>
    </ligand>
</feature>
<feature type="binding site" evidence="3">
    <location>
        <position position="65"/>
    </location>
    <ligand>
        <name>ATP</name>
        <dbReference type="ChEBI" id="CHEBI:30616"/>
    </ligand>
</feature>
<dbReference type="PANTHER" id="PTHR11807:SF27">
    <property type="entry name" value="TRNA-5-METHYLURIDINE(54) 2-SULFURTRANSFERASE"/>
    <property type="match status" value="1"/>
</dbReference>
<accession>A0A7C4ELF7</accession>
<dbReference type="PANTHER" id="PTHR11807">
    <property type="entry name" value="ATPASES OF THE PP SUPERFAMILY-RELATED"/>
    <property type="match status" value="1"/>
</dbReference>
<feature type="binding site" evidence="2">
    <location>
        <position position="293"/>
    </location>
    <ligand>
        <name>Zn(2+)</name>
        <dbReference type="ChEBI" id="CHEBI:29105"/>
        <label>2</label>
    </ligand>
</feature>
<dbReference type="InterPro" id="IPR014729">
    <property type="entry name" value="Rossmann-like_a/b/a_fold"/>
</dbReference>
<evidence type="ECO:0000313" key="5">
    <source>
        <dbReference type="EMBL" id="HGG98987.1"/>
    </source>
</evidence>
<protein>
    <submittedName>
        <fullName evidence="5">Adenine nucleotide alpha hydrolase family protein</fullName>
    </submittedName>
</protein>
<feature type="binding site" evidence="2">
    <location>
        <position position="277"/>
    </location>
    <ligand>
        <name>Zn(2+)</name>
        <dbReference type="ChEBI" id="CHEBI:29105"/>
        <label>2</label>
    </ligand>
</feature>
<gene>
    <name evidence="5" type="ORF">ENV75_00805</name>
</gene>
<keyword evidence="3" id="KW-0067">ATP-binding</keyword>
<feature type="binding site" evidence="3">
    <location>
        <position position="159"/>
    </location>
    <ligand>
        <name>ATP</name>
        <dbReference type="ChEBI" id="CHEBI:30616"/>
    </ligand>
</feature>
<dbReference type="Pfam" id="PF01171">
    <property type="entry name" value="ATP_bind_3"/>
    <property type="match status" value="1"/>
</dbReference>
<dbReference type="GO" id="GO:0002144">
    <property type="term" value="C:cytosolic tRNA wobble base thiouridylase complex"/>
    <property type="evidence" value="ECO:0007669"/>
    <property type="project" value="TreeGrafter"/>
</dbReference>
<evidence type="ECO:0000259" key="4">
    <source>
        <dbReference type="Pfam" id="PF01171"/>
    </source>
</evidence>
<feature type="binding site" evidence="2">
    <location>
        <position position="290"/>
    </location>
    <ligand>
        <name>Zn(2+)</name>
        <dbReference type="ChEBI" id="CHEBI:29105"/>
        <label>2</label>
    </ligand>
</feature>
<dbReference type="GO" id="GO:0005524">
    <property type="term" value="F:ATP binding"/>
    <property type="evidence" value="ECO:0007669"/>
    <property type="project" value="UniProtKB-KW"/>
</dbReference>
<dbReference type="Gene3D" id="3.40.50.620">
    <property type="entry name" value="HUPs"/>
    <property type="match status" value="1"/>
</dbReference>
<organism evidence="5">
    <name type="scientific">Thermodesulfovibrio aggregans</name>
    <dbReference type="NCBI Taxonomy" id="86166"/>
    <lineage>
        <taxon>Bacteria</taxon>
        <taxon>Pseudomonadati</taxon>
        <taxon>Nitrospirota</taxon>
        <taxon>Thermodesulfovibrionia</taxon>
        <taxon>Thermodesulfovibrionales</taxon>
        <taxon>Thermodesulfovibrionaceae</taxon>
        <taxon>Thermodesulfovibrio</taxon>
    </lineage>
</organism>
<name>A0A7C4ELF7_9BACT</name>
<dbReference type="AlphaFoldDB" id="A0A7C4ELF7"/>
<evidence type="ECO:0000256" key="2">
    <source>
        <dbReference type="PIRSR" id="PIRSR004976-50"/>
    </source>
</evidence>
<proteinExistence type="predicted"/>
<keyword evidence="5" id="KW-0378">Hydrolase</keyword>
<dbReference type="InterPro" id="IPR035107">
    <property type="entry name" value="tRNA_thiolation_TtcA_Ctu1"/>
</dbReference>
<feature type="binding site" evidence="2">
    <location>
        <position position="274"/>
    </location>
    <ligand>
        <name>Zn(2+)</name>
        <dbReference type="ChEBI" id="CHEBI:29105"/>
        <label>2</label>
    </ligand>
</feature>
<dbReference type="GO" id="GO:0016787">
    <property type="term" value="F:hydrolase activity"/>
    <property type="evidence" value="ECO:0007669"/>
    <property type="project" value="UniProtKB-KW"/>
</dbReference>
<keyword evidence="2" id="KW-0862">Zinc</keyword>
<evidence type="ECO:0000256" key="1">
    <source>
        <dbReference type="ARBA" id="ARBA00022679"/>
    </source>
</evidence>
<feature type="binding site" evidence="2">
    <location>
        <position position="8"/>
    </location>
    <ligand>
        <name>Zn(2+)</name>
        <dbReference type="ChEBI" id="CHEBI:29105"/>
        <label>1</label>
    </ligand>
</feature>
<dbReference type="GO" id="GO:0016740">
    <property type="term" value="F:transferase activity"/>
    <property type="evidence" value="ECO:0007669"/>
    <property type="project" value="UniProtKB-KW"/>
</dbReference>
<keyword evidence="3" id="KW-0547">Nucleotide-binding</keyword>
<feature type="binding site" evidence="3">
    <location>
        <position position="85"/>
    </location>
    <ligand>
        <name>ATP</name>
        <dbReference type="ChEBI" id="CHEBI:30616"/>
    </ligand>
</feature>
<dbReference type="PIRSF" id="PIRSF004976">
    <property type="entry name" value="ATPase_YdaO"/>
    <property type="match status" value="1"/>
</dbReference>
<feature type="binding site" evidence="2">
    <location>
        <position position="11"/>
    </location>
    <ligand>
        <name>Zn(2+)</name>
        <dbReference type="ChEBI" id="CHEBI:29105"/>
        <label>1</label>
    </ligand>
</feature>
<dbReference type="InterPro" id="IPR011063">
    <property type="entry name" value="TilS/TtcA_N"/>
</dbReference>
<sequence>METKTIKCKLCGQTKEGVVLRHYNLKICTDCFIGFFKKRIQETIEKFKMFDKKDSILIGISGGKDSISITKALKDLGYNLYALHINPETGEFSEKSEKIVQSFCNKENIPLKIIKLQEEFEASLEELSKISGKPICATCGMMRRYLLNKESEDKVIVTGHTLNDEVAFIFKNMLFWDDNQLSRIYPVLRRKNGLSRKVKPLCLITEDETRLFCEILDIKYVTEKCPYKSEIYEVFKNTVNEFNNHFPGSIIGFYKGFLKRVKKFYPENNVLNRCKICGHSTFTDSKTEICSICRLKEKLIKYKHG</sequence>
<keyword evidence="2" id="KW-0479">Metal-binding</keyword>
<dbReference type="GO" id="GO:0000049">
    <property type="term" value="F:tRNA binding"/>
    <property type="evidence" value="ECO:0007669"/>
    <property type="project" value="TreeGrafter"/>
</dbReference>
<dbReference type="SUPFAM" id="SSF52402">
    <property type="entry name" value="Adenine nucleotide alpha hydrolases-like"/>
    <property type="match status" value="1"/>
</dbReference>
<keyword evidence="1" id="KW-0808">Transferase</keyword>
<dbReference type="EMBL" id="DTHO01000007">
    <property type="protein sequence ID" value="HGG98987.1"/>
    <property type="molecule type" value="Genomic_DNA"/>
</dbReference>
<feature type="domain" description="tRNA(Ile)-lysidine/2-thiocytidine synthase N-terminal" evidence="4">
    <location>
        <begin position="56"/>
        <end position="224"/>
    </location>
</feature>
<evidence type="ECO:0000256" key="3">
    <source>
        <dbReference type="PIRSR" id="PIRSR004976-51"/>
    </source>
</evidence>
<dbReference type="GO" id="GO:0046872">
    <property type="term" value="F:metal ion binding"/>
    <property type="evidence" value="ECO:0007669"/>
    <property type="project" value="UniProtKB-KW"/>
</dbReference>